<gene>
    <name evidence="2" type="ORF">CEY15_16035</name>
</gene>
<accession>A0A2A2WL71</accession>
<feature type="domain" description="Aerobactin siderophore biosynthesis IucA/IucC-like C-terminal" evidence="1">
    <location>
        <begin position="75"/>
        <end position="173"/>
    </location>
</feature>
<keyword evidence="3" id="KW-1185">Reference proteome</keyword>
<dbReference type="Pfam" id="PF06276">
    <property type="entry name" value="FhuF"/>
    <property type="match status" value="1"/>
</dbReference>
<dbReference type="GO" id="GO:0003824">
    <property type="term" value="F:catalytic activity"/>
    <property type="evidence" value="ECO:0007669"/>
    <property type="project" value="UniProtKB-ARBA"/>
</dbReference>
<evidence type="ECO:0000259" key="1">
    <source>
        <dbReference type="Pfam" id="PF06276"/>
    </source>
</evidence>
<dbReference type="AlphaFoldDB" id="A0A2A2WL71"/>
<comment type="caution">
    <text evidence="2">The sequence shown here is derived from an EMBL/GenBank/DDBJ whole genome shotgun (WGS) entry which is preliminary data.</text>
</comment>
<reference evidence="3" key="1">
    <citation type="submission" date="2017-09" db="EMBL/GenBank/DDBJ databases">
        <authorList>
            <person name="Zhang Y."/>
            <person name="Huang X."/>
            <person name="Liu J."/>
            <person name="Lu L."/>
            <person name="Peng K."/>
        </authorList>
    </citation>
    <scope>NUCLEOTIDE SEQUENCE [LARGE SCALE GENOMIC DNA]</scope>
    <source>
        <strain evidence="3">S-XJ-1</strain>
    </source>
</reference>
<evidence type="ECO:0000313" key="3">
    <source>
        <dbReference type="Proteomes" id="UP000218810"/>
    </source>
</evidence>
<dbReference type="OrthoDB" id="4410286at2"/>
<sequence length="261" mass="27661">MTDITALLTAVDALGPPFRVASTAWGDTAAGSTAAGEHLFHGSQLCDPGSGEARRMVELHARSRGMVTGRHAASLVFQRYCHRVCGVAVAAWAIHGVALDLHAAGVSVRFTDGSPDLLILHSPRALDDATPEQVLSATVDGHLRPLARAISAETGPGMGNLIGNIAAGFAGGFRALVDRTGTGLTTDQVRERAETLLSARPEMDRGGDFRVLHGAAGSRLFYDRKSCCHWYAAPDGRFCSWCSRLSHDERTQRFSEALAGG</sequence>
<dbReference type="Proteomes" id="UP000218810">
    <property type="component" value="Unassembled WGS sequence"/>
</dbReference>
<name>A0A2A2WL71_9ACTN</name>
<proteinExistence type="predicted"/>
<organism evidence="2 3">
    <name type="scientific">Dietzia natronolimnaea</name>
    <dbReference type="NCBI Taxonomy" id="161920"/>
    <lineage>
        <taxon>Bacteria</taxon>
        <taxon>Bacillati</taxon>
        <taxon>Actinomycetota</taxon>
        <taxon>Actinomycetes</taxon>
        <taxon>Mycobacteriales</taxon>
        <taxon>Dietziaceae</taxon>
        <taxon>Dietzia</taxon>
    </lineage>
</organism>
<dbReference type="InterPro" id="IPR022770">
    <property type="entry name" value="IucA/IucC-like_C"/>
</dbReference>
<dbReference type="RefSeq" id="WP_017837587.1">
    <property type="nucleotide sequence ID" value="NZ_NTGA01000034.1"/>
</dbReference>
<protein>
    <recommendedName>
        <fullName evidence="1">Aerobactin siderophore biosynthesis IucA/IucC-like C-terminal domain-containing protein</fullName>
    </recommendedName>
</protein>
<evidence type="ECO:0000313" key="2">
    <source>
        <dbReference type="EMBL" id="PAY21947.1"/>
    </source>
</evidence>
<dbReference type="EMBL" id="NTGA01000034">
    <property type="protein sequence ID" value="PAY21947.1"/>
    <property type="molecule type" value="Genomic_DNA"/>
</dbReference>